<dbReference type="SUPFAM" id="SSF52172">
    <property type="entry name" value="CheY-like"/>
    <property type="match status" value="1"/>
</dbReference>
<keyword evidence="5" id="KW-1185">Reference proteome</keyword>
<evidence type="ECO:0000313" key="3">
    <source>
        <dbReference type="EMBL" id="MCF2497166.1"/>
    </source>
</evidence>
<evidence type="ECO:0000313" key="6">
    <source>
        <dbReference type="Proteomes" id="UP001139411"/>
    </source>
</evidence>
<evidence type="ECO:0000313" key="4">
    <source>
        <dbReference type="EMBL" id="USJ33288.1"/>
    </source>
</evidence>
<dbReference type="InterPro" id="IPR051015">
    <property type="entry name" value="EvgA-like"/>
</dbReference>
<dbReference type="EMBL" id="JAKFFV010000002">
    <property type="protein sequence ID" value="MCF2497166.1"/>
    <property type="molecule type" value="Genomic_DNA"/>
</dbReference>
<reference evidence="3" key="1">
    <citation type="submission" date="2022-01" db="EMBL/GenBank/DDBJ databases">
        <title>Novel species in genus Dyadobacter.</title>
        <authorList>
            <person name="Ma C."/>
        </authorList>
    </citation>
    <scope>NUCLEOTIDE SEQUENCE</scope>
    <source>
        <strain evidence="4">CY22</strain>
        <strain evidence="3">CY357</strain>
    </source>
</reference>
<evidence type="ECO:0000256" key="1">
    <source>
        <dbReference type="PROSITE-ProRule" id="PRU00169"/>
    </source>
</evidence>
<dbReference type="EMBL" id="CP098805">
    <property type="protein sequence ID" value="USJ33288.1"/>
    <property type="molecule type" value="Genomic_DNA"/>
</dbReference>
<evidence type="ECO:0000313" key="5">
    <source>
        <dbReference type="Proteomes" id="UP001055420"/>
    </source>
</evidence>
<gene>
    <name evidence="3" type="ORF">L0661_02535</name>
    <name evidence="4" type="ORF">NFI80_11160</name>
</gene>
<dbReference type="InterPro" id="IPR058245">
    <property type="entry name" value="NreC/VraR/RcsB-like_REC"/>
</dbReference>
<dbReference type="InterPro" id="IPR011006">
    <property type="entry name" value="CheY-like_superfamily"/>
</dbReference>
<name>A0A9X1Q9N2_9BACT</name>
<dbReference type="Pfam" id="PF00072">
    <property type="entry name" value="Response_reg"/>
    <property type="match status" value="1"/>
</dbReference>
<dbReference type="RefSeq" id="WP_235163017.1">
    <property type="nucleotide sequence ID" value="NZ_CP098805.1"/>
</dbReference>
<dbReference type="PANTHER" id="PTHR45566">
    <property type="entry name" value="HTH-TYPE TRANSCRIPTIONAL REGULATOR YHJB-RELATED"/>
    <property type="match status" value="1"/>
</dbReference>
<evidence type="ECO:0000259" key="2">
    <source>
        <dbReference type="PROSITE" id="PS50110"/>
    </source>
</evidence>
<accession>A0A9X1Q9N2</accession>
<dbReference type="GO" id="GO:0000160">
    <property type="term" value="P:phosphorelay signal transduction system"/>
    <property type="evidence" value="ECO:0007669"/>
    <property type="project" value="InterPro"/>
</dbReference>
<proteinExistence type="predicted"/>
<organism evidence="3 6">
    <name type="scientific">Dyadobacter chenhuakuii</name>
    <dbReference type="NCBI Taxonomy" id="2909339"/>
    <lineage>
        <taxon>Bacteria</taxon>
        <taxon>Pseudomonadati</taxon>
        <taxon>Bacteroidota</taxon>
        <taxon>Cytophagia</taxon>
        <taxon>Cytophagales</taxon>
        <taxon>Spirosomataceae</taxon>
        <taxon>Dyadobacter</taxon>
    </lineage>
</organism>
<sequence length="138" mass="15514">MKIAVIDQHPVLRSGMRIFLRDHFQNLTMIQTSCMQTFGKCDNQHTFDIIIIGMTEEADGIDNVALKRIMNDYPQSSFVVYAGKLQHDLANSLLDEGVSGYLLKTNHPDELVTCIKTVINGDKYLCKEVQSTANVYSA</sequence>
<dbReference type="CDD" id="cd17535">
    <property type="entry name" value="REC_NarL-like"/>
    <property type="match status" value="1"/>
</dbReference>
<dbReference type="PANTHER" id="PTHR45566:SF2">
    <property type="entry name" value="NARL SUBFAMILY"/>
    <property type="match status" value="1"/>
</dbReference>
<dbReference type="Proteomes" id="UP001139411">
    <property type="component" value="Unassembled WGS sequence"/>
</dbReference>
<dbReference type="AlphaFoldDB" id="A0A9X1Q9N2"/>
<dbReference type="Gene3D" id="3.40.50.2300">
    <property type="match status" value="1"/>
</dbReference>
<feature type="domain" description="Response regulatory" evidence="2">
    <location>
        <begin position="2"/>
        <end position="119"/>
    </location>
</feature>
<protein>
    <submittedName>
        <fullName evidence="3">Response regulator</fullName>
    </submittedName>
</protein>
<dbReference type="PROSITE" id="PS50110">
    <property type="entry name" value="RESPONSE_REGULATORY"/>
    <property type="match status" value="1"/>
</dbReference>
<comment type="caution">
    <text evidence="1">Lacks conserved residue(s) required for the propagation of feature annotation.</text>
</comment>
<dbReference type="Proteomes" id="UP001055420">
    <property type="component" value="Chromosome"/>
</dbReference>
<dbReference type="InterPro" id="IPR001789">
    <property type="entry name" value="Sig_transdc_resp-reg_receiver"/>
</dbReference>